<keyword evidence="2" id="KW-1185">Reference proteome</keyword>
<dbReference type="AlphaFoldDB" id="A0A0J5P2D1"/>
<dbReference type="STRING" id="67855.RO21_10355"/>
<dbReference type="PATRIC" id="fig|67855.3.peg.2194"/>
<sequence>MELFQKKKDGIYLKDFLYIDRPKLSSLYVQLFENGELIEKVISDSEENNKATSEKSGFNLGWRSIGQWLSRKEKSSSDKLTNQNQLKYDASQLLPLAVISELTKRNLLNYDISTANYGDIVVIKGELKLFDFKMFPDDLLSNLVELGIYEDKEANNIIGDKKEDFISLVINTIKKLPDRIYTHLSNKDYVSFSSMIPNNMTRSYSDILFNEGVILNGNWTIIGVLDTHKDDKDNNKDIYLKSESDSIRKTVNFGYITTTFILKQFVGRYKGEYAITPLVIYRDIGS</sequence>
<dbReference type="Proteomes" id="UP000036270">
    <property type="component" value="Unassembled WGS sequence"/>
</dbReference>
<evidence type="ECO:0000313" key="1">
    <source>
        <dbReference type="EMBL" id="KMK50688.1"/>
    </source>
</evidence>
<organism evidence="1 2">
    <name type="scientific">Muribacter muris</name>
    <dbReference type="NCBI Taxonomy" id="67855"/>
    <lineage>
        <taxon>Bacteria</taxon>
        <taxon>Pseudomonadati</taxon>
        <taxon>Pseudomonadota</taxon>
        <taxon>Gammaproteobacteria</taxon>
        <taxon>Pasteurellales</taxon>
        <taxon>Pasteurellaceae</taxon>
        <taxon>Muribacter</taxon>
    </lineage>
</organism>
<reference evidence="1 2" key="1">
    <citation type="submission" date="2014-12" db="EMBL/GenBank/DDBJ databases">
        <title>Reclassification of Actinobacillus muris as Muribacter muris.</title>
        <authorList>
            <person name="Christensen H."/>
            <person name="Nicklas W."/>
            <person name="Bisgaard M."/>
        </authorList>
    </citation>
    <scope>NUCLEOTIDE SEQUENCE [LARGE SCALE GENOMIC DNA]</scope>
    <source>
        <strain evidence="1 2">Ackerman80-443D</strain>
    </source>
</reference>
<gene>
    <name evidence="1" type="ORF">RO21_10355</name>
</gene>
<dbReference type="EMBL" id="JWIZ01000077">
    <property type="protein sequence ID" value="KMK50688.1"/>
    <property type="molecule type" value="Genomic_DNA"/>
</dbReference>
<dbReference type="RefSeq" id="WP_047977709.1">
    <property type="nucleotide sequence ID" value="NZ_JWIZ01000077.1"/>
</dbReference>
<proteinExistence type="predicted"/>
<comment type="caution">
    <text evidence="1">The sequence shown here is derived from an EMBL/GenBank/DDBJ whole genome shotgun (WGS) entry which is preliminary data.</text>
</comment>
<evidence type="ECO:0000313" key="2">
    <source>
        <dbReference type="Proteomes" id="UP000036270"/>
    </source>
</evidence>
<accession>A0A0J5P2D1</accession>
<name>A0A0J5P2D1_9PAST</name>
<protein>
    <submittedName>
        <fullName evidence="1">Uncharacterized protein</fullName>
    </submittedName>
</protein>